<accession>A0ABU9BLP6</accession>
<dbReference type="EMBL" id="JBBUTG010000004">
    <property type="protein sequence ID" value="MEK8030882.1"/>
    <property type="molecule type" value="Genomic_DNA"/>
</dbReference>
<feature type="signal peptide" evidence="1">
    <location>
        <begin position="1"/>
        <end position="23"/>
    </location>
</feature>
<gene>
    <name evidence="2" type="ORF">AACH06_08665</name>
</gene>
<evidence type="ECO:0000256" key="1">
    <source>
        <dbReference type="SAM" id="SignalP"/>
    </source>
</evidence>
<keyword evidence="1" id="KW-0732">Signal</keyword>
<name>A0ABU9BLP6_9BURK</name>
<feature type="chain" id="PRO_5047103273" evidence="1">
    <location>
        <begin position="24"/>
        <end position="181"/>
    </location>
</feature>
<comment type="caution">
    <text evidence="2">The sequence shown here is derived from an EMBL/GenBank/DDBJ whole genome shotgun (WGS) entry which is preliminary data.</text>
</comment>
<protein>
    <submittedName>
        <fullName evidence="2">Uncharacterized protein</fullName>
    </submittedName>
</protein>
<dbReference type="RefSeq" id="WP_341425255.1">
    <property type="nucleotide sequence ID" value="NZ_JBBUTG010000004.1"/>
</dbReference>
<evidence type="ECO:0000313" key="2">
    <source>
        <dbReference type="EMBL" id="MEK8030882.1"/>
    </source>
</evidence>
<keyword evidence="3" id="KW-1185">Reference proteome</keyword>
<dbReference type="Proteomes" id="UP001371218">
    <property type="component" value="Unassembled WGS sequence"/>
</dbReference>
<proteinExistence type="predicted"/>
<reference evidence="2 3" key="1">
    <citation type="submission" date="2024-04" db="EMBL/GenBank/DDBJ databases">
        <title>Novel species of the genus Ideonella isolated from streams.</title>
        <authorList>
            <person name="Lu H."/>
        </authorList>
    </citation>
    <scope>NUCLEOTIDE SEQUENCE [LARGE SCALE GENOMIC DNA]</scope>
    <source>
        <strain evidence="2 3">DXS29W</strain>
    </source>
</reference>
<evidence type="ECO:0000313" key="3">
    <source>
        <dbReference type="Proteomes" id="UP001371218"/>
    </source>
</evidence>
<sequence length="181" mass="19611">MKYAKKLLIAGLFVQAICGSAFAATEASTTESVAAYAARQESIQADTALIQTKKDLRAFFALKTGSNPLNLLSQEAKSRLLDRSLYDAAGRITTIYTGDIEQELSPGNSYKVLALFGAQSLAAWLNNGKVATKLDMSVLDYVQAGEIRPYLRNSYCNGGYCTDGDRLVCVVKNCTPPHLNQ</sequence>
<organism evidence="2 3">
    <name type="scientific">Ideonella lacteola</name>
    <dbReference type="NCBI Taxonomy" id="2984193"/>
    <lineage>
        <taxon>Bacteria</taxon>
        <taxon>Pseudomonadati</taxon>
        <taxon>Pseudomonadota</taxon>
        <taxon>Betaproteobacteria</taxon>
        <taxon>Burkholderiales</taxon>
        <taxon>Sphaerotilaceae</taxon>
        <taxon>Ideonella</taxon>
    </lineage>
</organism>